<dbReference type="InterPro" id="IPR005883">
    <property type="entry name" value="PilM"/>
</dbReference>
<reference evidence="4" key="1">
    <citation type="submission" date="2017-09" db="EMBL/GenBank/DDBJ databases">
        <title>Depth-based differentiation of microbial function through sediment-hosted aquifers and enrichment of novel symbionts in the deep terrestrial subsurface.</title>
        <authorList>
            <person name="Probst A.J."/>
            <person name="Ladd B."/>
            <person name="Jarett J.K."/>
            <person name="Geller-Mcgrath D.E."/>
            <person name="Sieber C.M.K."/>
            <person name="Emerson J.B."/>
            <person name="Anantharaman K."/>
            <person name="Thomas B.C."/>
            <person name="Malmstrom R."/>
            <person name="Stieglmeier M."/>
            <person name="Klingl A."/>
            <person name="Woyke T."/>
            <person name="Ryan C.M."/>
            <person name="Banfield J.F."/>
        </authorList>
    </citation>
    <scope>NUCLEOTIDE SEQUENCE [LARGE SCALE GENOMIC DNA]</scope>
</reference>
<dbReference type="PANTHER" id="PTHR32432:SF3">
    <property type="entry name" value="ETHANOLAMINE UTILIZATION PROTEIN EUTJ"/>
    <property type="match status" value="1"/>
</dbReference>
<dbReference type="InterPro" id="IPR050696">
    <property type="entry name" value="FtsA/MreB"/>
</dbReference>
<dbReference type="AlphaFoldDB" id="A0A2M6WSW2"/>
<dbReference type="SUPFAM" id="SSF53067">
    <property type="entry name" value="Actin-like ATPase domain"/>
    <property type="match status" value="1"/>
</dbReference>
<feature type="domain" description="SH3b" evidence="2">
    <location>
        <begin position="626"/>
        <end position="690"/>
    </location>
</feature>
<keyword evidence="1" id="KW-0812">Transmembrane</keyword>
<evidence type="ECO:0000259" key="2">
    <source>
        <dbReference type="PROSITE" id="PS51781"/>
    </source>
</evidence>
<dbReference type="CDD" id="cd24049">
    <property type="entry name" value="ASKHA_NBD_PilM"/>
    <property type="match status" value="1"/>
</dbReference>
<dbReference type="PANTHER" id="PTHR32432">
    <property type="entry name" value="CELL DIVISION PROTEIN FTSA-RELATED"/>
    <property type="match status" value="1"/>
</dbReference>
<dbReference type="PROSITE" id="PS51781">
    <property type="entry name" value="SH3B"/>
    <property type="match status" value="1"/>
</dbReference>
<dbReference type="InterPro" id="IPR003646">
    <property type="entry name" value="SH3-like_bac-type"/>
</dbReference>
<organism evidence="3 4">
    <name type="scientific">Candidatus Falkowbacteria bacterium CG10_big_fil_rev_8_21_14_0_10_37_14</name>
    <dbReference type="NCBI Taxonomy" id="1974561"/>
    <lineage>
        <taxon>Bacteria</taxon>
        <taxon>Candidatus Falkowiibacteriota</taxon>
    </lineage>
</organism>
<dbReference type="Pfam" id="PF11104">
    <property type="entry name" value="PilM_2"/>
    <property type="match status" value="1"/>
</dbReference>
<proteinExistence type="predicted"/>
<gene>
    <name evidence="3" type="ORF">COT94_03510</name>
</gene>
<name>A0A2M6WSW2_9BACT</name>
<accession>A0A2M6WSW2</accession>
<evidence type="ECO:0000313" key="4">
    <source>
        <dbReference type="Proteomes" id="UP000228533"/>
    </source>
</evidence>
<comment type="caution">
    <text evidence="3">The sequence shown here is derived from an EMBL/GenBank/DDBJ whole genome shotgun (WGS) entry which is preliminary data.</text>
</comment>
<feature type="transmembrane region" description="Helical" evidence="1">
    <location>
        <begin position="392"/>
        <end position="410"/>
    </location>
</feature>
<dbReference type="Gene3D" id="3.30.1490.300">
    <property type="match status" value="1"/>
</dbReference>
<dbReference type="Proteomes" id="UP000228533">
    <property type="component" value="Unassembled WGS sequence"/>
</dbReference>
<dbReference type="Pfam" id="PF08239">
    <property type="entry name" value="SH3_3"/>
    <property type="match status" value="1"/>
</dbReference>
<keyword evidence="1" id="KW-0472">Membrane</keyword>
<sequence length="690" mass="75261">MFWNKTAISLDIDDRSIEAAELRRIGKKIKIVSLGRTVLDRGIVENGIIKQPGPLVSAIKETMAKARPSAISGRQVLLALPINQIYTAVVKLPDKTADVATALRAEARRAMPLPEDDLLFVSKSLGKTVEAETFLLVGVSRQLFLAWQDLAKRLKSPVESFDLQLYSLFRDLAVVDPGAPIVVVDLGAQTTNVLLFDGGTIQYAASLKLAGDHLTEAISEHYSLDFNIAEVKKIRLGLNRQLYPVMEPLLAEITLEIKRVLEYYKEKSGRLSAEVLLSGGSSRLKGLPYYFSDNLPVPVRLAQSVLAPGDYPEYLGAIGIGLRYLFPERWLNEPMISLSGDSRKKDNNLVIKEVPAIKEPISLAVESAGLGIKNPMFNNNDEQARKATEVKLLLAIVMIGVAMIGITWWYKNNNKTLKKYGDSLAAEDVAIQTVPFRLAVSLVANSSPTSSVSGRIIENQIAEAASYSLALESSIKQAQALLVEGESLWRDPLNEIVNQKNPRYPLTFRWLAYPDTKILGQLMEQLNSYSVNPPSFVGWTKDKLVKSDSASLVYLEGNLNVSITAPLNIYDPLVIGEVPSTSPNVSNADTVVTTTTEDVIAVEAEAVSTSSPELSKPVIAKAISVGDTITVGKTETGFLNVRATPAISGVLLTKINPGESYEVTALDAGWTQLKLTDGKLGWVASRYLVK</sequence>
<dbReference type="Gene3D" id="3.30.420.40">
    <property type="match status" value="2"/>
</dbReference>
<protein>
    <recommendedName>
        <fullName evidence="2">SH3b domain-containing protein</fullName>
    </recommendedName>
</protein>
<dbReference type="InterPro" id="IPR043129">
    <property type="entry name" value="ATPase_NBD"/>
</dbReference>
<dbReference type="EMBL" id="PFAM01000021">
    <property type="protein sequence ID" value="PIT95887.1"/>
    <property type="molecule type" value="Genomic_DNA"/>
</dbReference>
<keyword evidence="1" id="KW-1133">Transmembrane helix</keyword>
<evidence type="ECO:0000256" key="1">
    <source>
        <dbReference type="SAM" id="Phobius"/>
    </source>
</evidence>
<dbReference type="Gene3D" id="2.30.30.40">
    <property type="entry name" value="SH3 Domains"/>
    <property type="match status" value="1"/>
</dbReference>
<evidence type="ECO:0000313" key="3">
    <source>
        <dbReference type="EMBL" id="PIT95887.1"/>
    </source>
</evidence>